<proteinExistence type="predicted"/>
<evidence type="ECO:0000313" key="2">
    <source>
        <dbReference type="Proteomes" id="UP000031473"/>
    </source>
</evidence>
<dbReference type="STRING" id="266749.SAMN05421876_12015"/>
<dbReference type="EMBL" id="JSYL01000018">
    <property type="protein sequence ID" value="KIA85476.1"/>
    <property type="molecule type" value="Genomic_DNA"/>
</dbReference>
<dbReference type="AlphaFoldDB" id="A0A0C1CN73"/>
<organism evidence="1 2">
    <name type="scientific">Kaistella jeonii</name>
    <dbReference type="NCBI Taxonomy" id="266749"/>
    <lineage>
        <taxon>Bacteria</taxon>
        <taxon>Pseudomonadati</taxon>
        <taxon>Bacteroidota</taxon>
        <taxon>Flavobacteriia</taxon>
        <taxon>Flavobacteriales</taxon>
        <taxon>Weeksellaceae</taxon>
        <taxon>Chryseobacterium group</taxon>
        <taxon>Kaistella</taxon>
    </lineage>
</organism>
<keyword evidence="2" id="KW-1185">Reference proteome</keyword>
<evidence type="ECO:0000313" key="1">
    <source>
        <dbReference type="EMBL" id="KIA85476.1"/>
    </source>
</evidence>
<protein>
    <submittedName>
        <fullName evidence="1">Uncharacterized protein</fullName>
    </submittedName>
</protein>
<gene>
    <name evidence="1" type="ORF">OA86_14610</name>
</gene>
<name>A0A0C1CN73_9FLAO</name>
<reference evidence="1 2" key="1">
    <citation type="submission" date="2014-10" db="EMBL/GenBank/DDBJ databases">
        <title>Kaistella jeonii genome.</title>
        <authorList>
            <person name="Clayton J.T."/>
            <person name="Newman J.D."/>
        </authorList>
    </citation>
    <scope>NUCLEOTIDE SEQUENCE [LARGE SCALE GENOMIC DNA]</scope>
    <source>
        <strain evidence="1 2">DSM 17048</strain>
    </source>
</reference>
<accession>A0A0C1CN73</accession>
<dbReference type="Proteomes" id="UP000031473">
    <property type="component" value="Unassembled WGS sequence"/>
</dbReference>
<sequence>MQKSFNRNFNIMYIKIFLVLLILSCNNKTSENSPKSKINLKDSIKAQVKIKDDAHIVLNNNGFVILKNTFNHKNLLTIYNIDGSKWKSFKFNDNFSDEEISPYAIKPENILLVFKYLGKDNGFYKIIVNEDKNITKYIKESDQDFKYQTINEHILTVFSVDFNEKENPLLSQPNEKSQQNPKNKNSFYYPIKISGDFLMVEDDNKKDFWIRWCDEKGNLILTLYYDA</sequence>
<comment type="caution">
    <text evidence="1">The sequence shown here is derived from an EMBL/GenBank/DDBJ whole genome shotgun (WGS) entry which is preliminary data.</text>
</comment>